<dbReference type="AlphaFoldDB" id="A0AAV9GH44"/>
<accession>A0AAV9GH44</accession>
<reference evidence="3" key="1">
    <citation type="journal article" date="2023" name="Mol. Phylogenet. Evol.">
        <title>Genome-scale phylogeny and comparative genomics of the fungal order Sordariales.</title>
        <authorList>
            <person name="Hensen N."/>
            <person name="Bonometti L."/>
            <person name="Westerberg I."/>
            <person name="Brannstrom I.O."/>
            <person name="Guillou S."/>
            <person name="Cros-Aarteil S."/>
            <person name="Calhoun S."/>
            <person name="Haridas S."/>
            <person name="Kuo A."/>
            <person name="Mondo S."/>
            <person name="Pangilinan J."/>
            <person name="Riley R."/>
            <person name="LaButti K."/>
            <person name="Andreopoulos B."/>
            <person name="Lipzen A."/>
            <person name="Chen C."/>
            <person name="Yan M."/>
            <person name="Daum C."/>
            <person name="Ng V."/>
            <person name="Clum A."/>
            <person name="Steindorff A."/>
            <person name="Ohm R.A."/>
            <person name="Martin F."/>
            <person name="Silar P."/>
            <person name="Natvig D.O."/>
            <person name="Lalanne C."/>
            <person name="Gautier V."/>
            <person name="Ament-Velasquez S.L."/>
            <person name="Kruys A."/>
            <person name="Hutchinson M.I."/>
            <person name="Powell A.J."/>
            <person name="Barry K."/>
            <person name="Miller A.N."/>
            <person name="Grigoriev I.V."/>
            <person name="Debuchy R."/>
            <person name="Gladieux P."/>
            <person name="Hiltunen Thoren M."/>
            <person name="Johannesson H."/>
        </authorList>
    </citation>
    <scope>NUCLEOTIDE SEQUENCE</scope>
    <source>
        <strain evidence="3">PSN243</strain>
    </source>
</reference>
<feature type="transmembrane region" description="Helical" evidence="2">
    <location>
        <begin position="58"/>
        <end position="79"/>
    </location>
</feature>
<keyword evidence="2" id="KW-0472">Membrane</keyword>
<dbReference type="EMBL" id="MU865947">
    <property type="protein sequence ID" value="KAK4447790.1"/>
    <property type="molecule type" value="Genomic_DNA"/>
</dbReference>
<evidence type="ECO:0000256" key="1">
    <source>
        <dbReference type="SAM" id="MobiDB-lite"/>
    </source>
</evidence>
<evidence type="ECO:0000313" key="3">
    <source>
        <dbReference type="EMBL" id="KAK4447790.1"/>
    </source>
</evidence>
<feature type="region of interest" description="Disordered" evidence="1">
    <location>
        <begin position="383"/>
        <end position="409"/>
    </location>
</feature>
<organism evidence="3 4">
    <name type="scientific">Podospora aff. communis PSN243</name>
    <dbReference type="NCBI Taxonomy" id="3040156"/>
    <lineage>
        <taxon>Eukaryota</taxon>
        <taxon>Fungi</taxon>
        <taxon>Dikarya</taxon>
        <taxon>Ascomycota</taxon>
        <taxon>Pezizomycotina</taxon>
        <taxon>Sordariomycetes</taxon>
        <taxon>Sordariomycetidae</taxon>
        <taxon>Sordariales</taxon>
        <taxon>Podosporaceae</taxon>
        <taxon>Podospora</taxon>
    </lineage>
</organism>
<keyword evidence="4" id="KW-1185">Reference proteome</keyword>
<feature type="transmembrane region" description="Helical" evidence="2">
    <location>
        <begin position="239"/>
        <end position="265"/>
    </location>
</feature>
<feature type="transmembrane region" description="Helical" evidence="2">
    <location>
        <begin position="173"/>
        <end position="190"/>
    </location>
</feature>
<proteinExistence type="predicted"/>
<sequence length="409" mass="44602">MASEPPTVNCAGLDGFKSFEDYAALLRTRTSFNSTLLGQCQLPICQALWGFGEPDLSGIGAATGYTLSFSIGTLLFPLLTTISSRLGPTSRTVITSGMSSFFESATYFALAIQVATIATLAPKDLETKTTSFGDYEITIAGVVSALSLLPSIPPIILLASIKEPRVIRARRSYRLTIFAVTVAPFTYIFFEQCIRNFGPSQIGEGQGEGGKTLISGAEWAAITDLCFGGVEYVTGNEDYILSVFQLMGSLFVFLFIIGFSVPAILQQVRDVYGEGNAVEQKVGGWVERGAEVCRLRAVRGVLLSLPCFLSVPLLWGFWRLRDLQGQLAASMGVDYEGNEWSFGQVMAITVFVPVGAEMIFAATRKRLDAERVEEGVQLESQQQNIELSVGSHEKDEKYETRRRNATYPA</sequence>
<feature type="compositionally biased region" description="Basic and acidic residues" evidence="1">
    <location>
        <begin position="391"/>
        <end position="402"/>
    </location>
</feature>
<keyword evidence="2" id="KW-0812">Transmembrane</keyword>
<evidence type="ECO:0000313" key="4">
    <source>
        <dbReference type="Proteomes" id="UP001321760"/>
    </source>
</evidence>
<feature type="transmembrane region" description="Helical" evidence="2">
    <location>
        <begin position="100"/>
        <end position="121"/>
    </location>
</feature>
<reference evidence="3" key="2">
    <citation type="submission" date="2023-05" db="EMBL/GenBank/DDBJ databases">
        <authorList>
            <consortium name="Lawrence Berkeley National Laboratory"/>
            <person name="Steindorff A."/>
            <person name="Hensen N."/>
            <person name="Bonometti L."/>
            <person name="Westerberg I."/>
            <person name="Brannstrom I.O."/>
            <person name="Guillou S."/>
            <person name="Cros-Aarteil S."/>
            <person name="Calhoun S."/>
            <person name="Haridas S."/>
            <person name="Kuo A."/>
            <person name="Mondo S."/>
            <person name="Pangilinan J."/>
            <person name="Riley R."/>
            <person name="Labutti K."/>
            <person name="Andreopoulos B."/>
            <person name="Lipzen A."/>
            <person name="Chen C."/>
            <person name="Yanf M."/>
            <person name="Daum C."/>
            <person name="Ng V."/>
            <person name="Clum A."/>
            <person name="Ohm R."/>
            <person name="Martin F."/>
            <person name="Silar P."/>
            <person name="Natvig D."/>
            <person name="Lalanne C."/>
            <person name="Gautier V."/>
            <person name="Ament-Velasquez S.L."/>
            <person name="Kruys A."/>
            <person name="Hutchinson M.I."/>
            <person name="Powell A.J."/>
            <person name="Barry K."/>
            <person name="Miller A.N."/>
            <person name="Grigoriev I.V."/>
            <person name="Debuchy R."/>
            <person name="Gladieux P."/>
            <person name="Thoren M.H."/>
            <person name="Johannesson H."/>
        </authorList>
    </citation>
    <scope>NUCLEOTIDE SEQUENCE</scope>
    <source>
        <strain evidence="3">PSN243</strain>
    </source>
</reference>
<evidence type="ECO:0000256" key="2">
    <source>
        <dbReference type="SAM" id="Phobius"/>
    </source>
</evidence>
<name>A0AAV9GH44_9PEZI</name>
<keyword evidence="2" id="KW-1133">Transmembrane helix</keyword>
<protein>
    <submittedName>
        <fullName evidence="3">Uncharacterized protein</fullName>
    </submittedName>
</protein>
<feature type="transmembrane region" description="Helical" evidence="2">
    <location>
        <begin position="137"/>
        <end position="161"/>
    </location>
</feature>
<feature type="transmembrane region" description="Helical" evidence="2">
    <location>
        <begin position="301"/>
        <end position="320"/>
    </location>
</feature>
<feature type="transmembrane region" description="Helical" evidence="2">
    <location>
        <begin position="340"/>
        <end position="361"/>
    </location>
</feature>
<gene>
    <name evidence="3" type="ORF">QBC34DRAFT_381924</name>
</gene>
<comment type="caution">
    <text evidence="3">The sequence shown here is derived from an EMBL/GenBank/DDBJ whole genome shotgun (WGS) entry which is preliminary data.</text>
</comment>
<dbReference type="Proteomes" id="UP001321760">
    <property type="component" value="Unassembled WGS sequence"/>
</dbReference>